<evidence type="ECO:0000256" key="6">
    <source>
        <dbReference type="SAM" id="MobiDB-lite"/>
    </source>
</evidence>
<dbReference type="AlphaFoldDB" id="B9L074"/>
<evidence type="ECO:0000313" key="9">
    <source>
        <dbReference type="Proteomes" id="UP000000447"/>
    </source>
</evidence>
<dbReference type="InterPro" id="IPR015422">
    <property type="entry name" value="PyrdxlP-dep_Trfase_small"/>
</dbReference>
<dbReference type="InterPro" id="IPR000192">
    <property type="entry name" value="Aminotrans_V_dom"/>
</dbReference>
<feature type="domain" description="Aminotransferase class V" evidence="7">
    <location>
        <begin position="4"/>
        <end position="372"/>
    </location>
</feature>
<sequence length="388" mass="40493">MMSYLDNATTSWPKPDVVRETLAGFLATASGAPVRTGHRLARATWEAVEQARQRLAAFLGVADPRRVVFTASGTDALNLALKGLLGPGDHVVTTALEHDAVRRPLRALEVFGVTTTRVPVGADGTVDPDDVRRALRPNTRLVVVCHASNVTGAIQPVSEIVELAHARGAFVLIDAAQTAGVIPLAIDALGADLVALSGHKWLLGPPGTGALVVGPRIDPSELVPLRDGATGTESPDDAGPRSLPERYETGTLDTIGLAALGAAVDWLARTGLASTGERARVLTERLVAGLSALPGVRLFTPAQAASRVALVSFQVEGWRPLDLARALERDFAILVGAGLHGASEACRSIGAYPCGTVRLSPGWSTSEEEIDRAIAAVATLARAPQCKD</sequence>
<comment type="cofactor">
    <cofactor evidence="1">
        <name>pyridoxal 5'-phosphate</name>
        <dbReference type="ChEBI" id="CHEBI:597326"/>
    </cofactor>
</comment>
<dbReference type="PIRSF" id="PIRSF005572">
    <property type="entry name" value="NifS"/>
    <property type="match status" value="1"/>
</dbReference>
<dbReference type="RefSeq" id="WP_015922512.1">
    <property type="nucleotide sequence ID" value="NC_011959.1"/>
</dbReference>
<comment type="catalytic activity">
    <reaction evidence="5">
        <text>(sulfur carrier)-H + L-cysteine = (sulfur carrier)-SH + L-alanine</text>
        <dbReference type="Rhea" id="RHEA:43892"/>
        <dbReference type="Rhea" id="RHEA-COMP:14737"/>
        <dbReference type="Rhea" id="RHEA-COMP:14739"/>
        <dbReference type="ChEBI" id="CHEBI:29917"/>
        <dbReference type="ChEBI" id="CHEBI:35235"/>
        <dbReference type="ChEBI" id="CHEBI:57972"/>
        <dbReference type="ChEBI" id="CHEBI:64428"/>
        <dbReference type="EC" id="2.8.1.7"/>
    </reaction>
</comment>
<dbReference type="eggNOG" id="COG0520">
    <property type="taxonomic scope" value="Bacteria"/>
</dbReference>
<dbReference type="Proteomes" id="UP000000447">
    <property type="component" value="Chromosome"/>
</dbReference>
<comment type="similarity">
    <text evidence="2">Belongs to the class-V pyridoxal-phosphate-dependent aminotransferase family. Csd subfamily.</text>
</comment>
<dbReference type="EMBL" id="CP001275">
    <property type="protein sequence ID" value="ACM04628.1"/>
    <property type="molecule type" value="Genomic_DNA"/>
</dbReference>
<keyword evidence="4" id="KW-0663">Pyridoxal phosphate</keyword>
<dbReference type="HOGENOM" id="CLU_003433_2_4_0"/>
<evidence type="ECO:0000256" key="2">
    <source>
        <dbReference type="ARBA" id="ARBA00010447"/>
    </source>
</evidence>
<dbReference type="KEGG" id="tro:trd_1567"/>
<evidence type="ECO:0000256" key="5">
    <source>
        <dbReference type="ARBA" id="ARBA00050776"/>
    </source>
</evidence>
<dbReference type="GO" id="GO:0031071">
    <property type="term" value="F:cysteine desulfurase activity"/>
    <property type="evidence" value="ECO:0007669"/>
    <property type="project" value="UniProtKB-EC"/>
</dbReference>
<keyword evidence="9" id="KW-1185">Reference proteome</keyword>
<dbReference type="Pfam" id="PF00266">
    <property type="entry name" value="Aminotran_5"/>
    <property type="match status" value="1"/>
</dbReference>
<dbReference type="InterPro" id="IPR015424">
    <property type="entry name" value="PyrdxlP-dep_Trfase"/>
</dbReference>
<evidence type="ECO:0000256" key="4">
    <source>
        <dbReference type="ARBA" id="ARBA00022898"/>
    </source>
</evidence>
<dbReference type="Gene3D" id="3.40.640.10">
    <property type="entry name" value="Type I PLP-dependent aspartate aminotransferase-like (Major domain)"/>
    <property type="match status" value="1"/>
</dbReference>
<protein>
    <recommendedName>
        <fullName evidence="3">cysteine desulfurase</fullName>
        <ecNumber evidence="3">2.8.1.7</ecNumber>
    </recommendedName>
</protein>
<proteinExistence type="inferred from homology"/>
<dbReference type="PANTHER" id="PTHR43586">
    <property type="entry name" value="CYSTEINE DESULFURASE"/>
    <property type="match status" value="1"/>
</dbReference>
<dbReference type="Gene3D" id="3.90.1150.10">
    <property type="entry name" value="Aspartate Aminotransferase, domain 1"/>
    <property type="match status" value="1"/>
</dbReference>
<reference evidence="8 9" key="1">
    <citation type="journal article" date="2009" name="PLoS ONE">
        <title>Complete genome sequence of the aerobic CO-oxidizing thermophile Thermomicrobium roseum.</title>
        <authorList>
            <person name="Wu D."/>
            <person name="Raymond J."/>
            <person name="Wu M."/>
            <person name="Chatterji S."/>
            <person name="Ren Q."/>
            <person name="Graham J.E."/>
            <person name="Bryant D.A."/>
            <person name="Robb F."/>
            <person name="Colman A."/>
            <person name="Tallon L.J."/>
            <person name="Badger J.H."/>
            <person name="Madupu R."/>
            <person name="Ward N.L."/>
            <person name="Eisen J.A."/>
        </authorList>
    </citation>
    <scope>NUCLEOTIDE SEQUENCE [LARGE SCALE GENOMIC DNA]</scope>
    <source>
        <strain evidence="9">ATCC 27502 / DSM 5159 / P-2</strain>
    </source>
</reference>
<dbReference type="InterPro" id="IPR015421">
    <property type="entry name" value="PyrdxlP-dep_Trfase_major"/>
</dbReference>
<evidence type="ECO:0000256" key="1">
    <source>
        <dbReference type="ARBA" id="ARBA00001933"/>
    </source>
</evidence>
<dbReference type="InterPro" id="IPR016454">
    <property type="entry name" value="Cysteine_dSase"/>
</dbReference>
<evidence type="ECO:0000313" key="8">
    <source>
        <dbReference type="EMBL" id="ACM04628.1"/>
    </source>
</evidence>
<evidence type="ECO:0000256" key="3">
    <source>
        <dbReference type="ARBA" id="ARBA00012239"/>
    </source>
</evidence>
<dbReference type="PANTHER" id="PTHR43586:SF4">
    <property type="entry name" value="ISOPENICILLIN N EPIMERASE"/>
    <property type="match status" value="1"/>
</dbReference>
<accession>B9L074</accession>
<gene>
    <name evidence="8" type="ordered locus">trd_1567</name>
</gene>
<name>B9L074_THERP</name>
<feature type="region of interest" description="Disordered" evidence="6">
    <location>
        <begin position="222"/>
        <end position="245"/>
    </location>
</feature>
<evidence type="ECO:0000259" key="7">
    <source>
        <dbReference type="Pfam" id="PF00266"/>
    </source>
</evidence>
<dbReference type="EC" id="2.8.1.7" evidence="3"/>
<dbReference type="SUPFAM" id="SSF53383">
    <property type="entry name" value="PLP-dependent transferases"/>
    <property type="match status" value="1"/>
</dbReference>
<organism evidence="8 9">
    <name type="scientific">Thermomicrobium roseum (strain ATCC 27502 / DSM 5159 / P-2)</name>
    <dbReference type="NCBI Taxonomy" id="309801"/>
    <lineage>
        <taxon>Bacteria</taxon>
        <taxon>Pseudomonadati</taxon>
        <taxon>Thermomicrobiota</taxon>
        <taxon>Thermomicrobia</taxon>
        <taxon>Thermomicrobiales</taxon>
        <taxon>Thermomicrobiaceae</taxon>
        <taxon>Thermomicrobium</taxon>
    </lineage>
</organism>
<dbReference type="STRING" id="309801.trd_1567"/>